<organism evidence="12 13">
    <name type="scientific">Phocoenobacter skyensis</name>
    <dbReference type="NCBI Taxonomy" id="97481"/>
    <lineage>
        <taxon>Bacteria</taxon>
        <taxon>Pseudomonadati</taxon>
        <taxon>Pseudomonadota</taxon>
        <taxon>Gammaproteobacteria</taxon>
        <taxon>Pasteurellales</taxon>
        <taxon>Pasteurellaceae</taxon>
        <taxon>Phocoenobacter</taxon>
    </lineage>
</organism>
<dbReference type="EMBL" id="FOBN01000005">
    <property type="protein sequence ID" value="SEM10571.1"/>
    <property type="molecule type" value="Genomic_DNA"/>
</dbReference>
<evidence type="ECO:0000256" key="9">
    <source>
        <dbReference type="PIRSR" id="PIRSR605019-1"/>
    </source>
</evidence>
<comment type="catalytic activity">
    <reaction evidence="6">
        <text>Hydrolysis of alkylated DNA, releasing 3-methyladenine.</text>
        <dbReference type="EC" id="3.2.2.20"/>
    </reaction>
</comment>
<evidence type="ECO:0000313" key="12">
    <source>
        <dbReference type="EMBL" id="SEM10571.1"/>
    </source>
</evidence>
<dbReference type="Gene3D" id="1.10.340.30">
    <property type="entry name" value="Hypothetical protein, domain 2"/>
    <property type="match status" value="1"/>
</dbReference>
<dbReference type="OrthoDB" id="9807664at2"/>
<dbReference type="STRING" id="97481.SAMN05444853_10541"/>
<dbReference type="Proteomes" id="UP000198883">
    <property type="component" value="Unassembled WGS sequence"/>
</dbReference>
<keyword evidence="14" id="KW-1185">Reference proteome</keyword>
<dbReference type="GeneID" id="83544403"/>
<name>A0A1H7VMU2_9PAST</name>
<keyword evidence="1 9" id="KW-0479">Metal-binding</keyword>
<keyword evidence="4 9" id="KW-0862">Zinc</keyword>
<dbReference type="InterPro" id="IPR011257">
    <property type="entry name" value="DNA_glycosylase"/>
</dbReference>
<reference evidence="13" key="1">
    <citation type="submission" date="2016-10" db="EMBL/GenBank/DDBJ databases">
        <authorList>
            <person name="Varghese N."/>
            <person name="Submissions S."/>
        </authorList>
    </citation>
    <scope>NUCLEOTIDE SEQUENCE [LARGE SCALE GENOMIC DNA]</scope>
    <source>
        <strain evidence="13">DSM 24204</strain>
    </source>
</reference>
<dbReference type="RefSeq" id="WP_090920890.1">
    <property type="nucleotide sequence ID" value="NZ_CP016180.1"/>
</dbReference>
<gene>
    <name evidence="11" type="ORF">QJT92_02655</name>
    <name evidence="12" type="ORF">SAMN05444853_10541</name>
</gene>
<keyword evidence="5" id="KW-0234">DNA repair</keyword>
<dbReference type="GO" id="GO:0008725">
    <property type="term" value="F:DNA-3-methyladenine glycosylase activity"/>
    <property type="evidence" value="ECO:0007669"/>
    <property type="project" value="UniProtKB-EC"/>
</dbReference>
<dbReference type="Pfam" id="PF03352">
    <property type="entry name" value="Adenine_glyco"/>
    <property type="match status" value="1"/>
</dbReference>
<reference evidence="11 14" key="3">
    <citation type="journal article" date="2023" name="Front. Microbiol.">
        <title>Phylogeography and host specificity of Pasteurellaceae pathogenic to sea-farmed fish in the north-east Atlantic.</title>
        <authorList>
            <person name="Gulla S."/>
            <person name="Colquhoun D.J."/>
            <person name="Olsen A.B."/>
            <person name="Spilsberg B."/>
            <person name="Lagesen K."/>
            <person name="Aakesson C.P."/>
            <person name="Strom S."/>
            <person name="Manji F."/>
            <person name="Birkbeck T.H."/>
            <person name="Nilsen H.K."/>
        </authorList>
    </citation>
    <scope>NUCLEOTIDE SEQUENCE [LARGE SCALE GENOMIC DNA]</scope>
    <source>
        <strain evidence="11 14">VIO11850</strain>
    </source>
</reference>
<evidence type="ECO:0000313" key="11">
    <source>
        <dbReference type="EMBL" id="MDP8084836.1"/>
    </source>
</evidence>
<protein>
    <recommendedName>
        <fullName evidence="8">DNA-3-methyladenine glycosylase I</fullName>
        <ecNumber evidence="8">3.2.2.20</ecNumber>
    </recommendedName>
</protein>
<reference evidence="12" key="2">
    <citation type="submission" date="2016-10" db="EMBL/GenBank/DDBJ databases">
        <authorList>
            <person name="de Groot N.N."/>
        </authorList>
    </citation>
    <scope>NUCLEOTIDE SEQUENCE [LARGE SCALE GENOMIC DNA]</scope>
    <source>
        <strain evidence="12">DSM 24204</strain>
    </source>
</reference>
<dbReference type="SUPFAM" id="SSF48150">
    <property type="entry name" value="DNA-glycosylase"/>
    <property type="match status" value="1"/>
</dbReference>
<evidence type="ECO:0000256" key="8">
    <source>
        <dbReference type="ARBA" id="ARBA00066766"/>
    </source>
</evidence>
<dbReference type="InterPro" id="IPR005019">
    <property type="entry name" value="Adenine_glyco"/>
</dbReference>
<accession>A0A1H7VMU2</accession>
<dbReference type="PANTHER" id="PTHR30037:SF4">
    <property type="entry name" value="DNA-3-METHYLADENINE GLYCOSYLASE I"/>
    <property type="match status" value="1"/>
</dbReference>
<keyword evidence="2" id="KW-0227">DNA damage</keyword>
<dbReference type="EMBL" id="JASAVS010000003">
    <property type="protein sequence ID" value="MDP8084836.1"/>
    <property type="molecule type" value="Genomic_DNA"/>
</dbReference>
<feature type="binding site" evidence="9">
    <location>
        <position position="183"/>
    </location>
    <ligand>
        <name>Zn(2+)</name>
        <dbReference type="ChEBI" id="CHEBI:29105"/>
    </ligand>
</feature>
<proteinExistence type="predicted"/>
<dbReference type="InterPro" id="IPR052891">
    <property type="entry name" value="DNA-3mA_glycosylase"/>
</dbReference>
<feature type="binding site" evidence="9">
    <location>
        <position position="7"/>
    </location>
    <ligand>
        <name>Zn(2+)</name>
        <dbReference type="ChEBI" id="CHEBI:29105"/>
    </ligand>
</feature>
<evidence type="ECO:0000256" key="6">
    <source>
        <dbReference type="ARBA" id="ARBA00052558"/>
    </source>
</evidence>
<keyword evidence="11" id="KW-0326">Glycosidase</keyword>
<dbReference type="GO" id="GO:0046872">
    <property type="term" value="F:metal ion binding"/>
    <property type="evidence" value="ECO:0007669"/>
    <property type="project" value="UniProtKB-KW"/>
</dbReference>
<feature type="binding site" evidence="9">
    <location>
        <position position="179"/>
    </location>
    <ligand>
        <name>Zn(2+)</name>
        <dbReference type="ChEBI" id="CHEBI:29105"/>
    </ligand>
</feature>
<sequence>MKTKRRCSWANLDNSLSVQYHDTEWGKPEFDDRKLFEMLILEGAQAGLSWNTILNKRENYRIAFDYFDPQKIAKYDEKKIAELLQNSGIVRNKLKINSAVKNAKVFLDIQQEFGSFSNYIWAFVKNKPIKNHIQDYAQAPAMTPLSDKISKDLKKRGMSFVGSTIIYAFMQAVGMVNDHQTDCFLYKE</sequence>
<evidence type="ECO:0000313" key="14">
    <source>
        <dbReference type="Proteomes" id="UP001224812"/>
    </source>
</evidence>
<dbReference type="FunFam" id="1.10.340.30:FF:000009">
    <property type="entry name" value="DNA-3-methyladenine glycosylase I"/>
    <property type="match status" value="1"/>
</dbReference>
<dbReference type="EC" id="3.2.2.20" evidence="8"/>
<feature type="transmembrane region" description="Helical" evidence="10">
    <location>
        <begin position="158"/>
        <end position="176"/>
    </location>
</feature>
<dbReference type="AlphaFoldDB" id="A0A1H7VMU2"/>
<keyword evidence="3 11" id="KW-0378">Hydrolase</keyword>
<keyword evidence="10" id="KW-0472">Membrane</keyword>
<evidence type="ECO:0000256" key="2">
    <source>
        <dbReference type="ARBA" id="ARBA00022763"/>
    </source>
</evidence>
<feature type="binding site" evidence="9">
    <location>
        <position position="21"/>
    </location>
    <ligand>
        <name>Zn(2+)</name>
        <dbReference type="ChEBI" id="CHEBI:29105"/>
    </ligand>
</feature>
<evidence type="ECO:0000313" key="13">
    <source>
        <dbReference type="Proteomes" id="UP000198883"/>
    </source>
</evidence>
<evidence type="ECO:0000256" key="5">
    <source>
        <dbReference type="ARBA" id="ARBA00023204"/>
    </source>
</evidence>
<comment type="function">
    <text evidence="7">Hydrolysis of the deoxyribose N-glycosidic bond to excise 3-methyladenine from the damaged DNA polymer formed by alkylation lesions.</text>
</comment>
<evidence type="ECO:0000256" key="10">
    <source>
        <dbReference type="SAM" id="Phobius"/>
    </source>
</evidence>
<evidence type="ECO:0000256" key="4">
    <source>
        <dbReference type="ARBA" id="ARBA00022833"/>
    </source>
</evidence>
<dbReference type="PANTHER" id="PTHR30037">
    <property type="entry name" value="DNA-3-METHYLADENINE GLYCOSYLASE 1"/>
    <property type="match status" value="1"/>
</dbReference>
<keyword evidence="10" id="KW-1133">Transmembrane helix</keyword>
<keyword evidence="10" id="KW-0812">Transmembrane</keyword>
<evidence type="ECO:0000256" key="7">
    <source>
        <dbReference type="ARBA" id="ARBA00057608"/>
    </source>
</evidence>
<dbReference type="Proteomes" id="UP001224812">
    <property type="component" value="Unassembled WGS sequence"/>
</dbReference>
<dbReference type="GO" id="GO:0006284">
    <property type="term" value="P:base-excision repair"/>
    <property type="evidence" value="ECO:0007669"/>
    <property type="project" value="InterPro"/>
</dbReference>
<evidence type="ECO:0000256" key="3">
    <source>
        <dbReference type="ARBA" id="ARBA00022801"/>
    </source>
</evidence>
<evidence type="ECO:0000256" key="1">
    <source>
        <dbReference type="ARBA" id="ARBA00022723"/>
    </source>
</evidence>